<dbReference type="AlphaFoldDB" id="A0AAD9N0X1"/>
<dbReference type="Pfam" id="PF09588">
    <property type="entry name" value="YqaJ"/>
    <property type="match status" value="1"/>
</dbReference>
<organism evidence="2 3">
    <name type="scientific">Paralvinella palmiformis</name>
    <dbReference type="NCBI Taxonomy" id="53620"/>
    <lineage>
        <taxon>Eukaryota</taxon>
        <taxon>Metazoa</taxon>
        <taxon>Spiralia</taxon>
        <taxon>Lophotrochozoa</taxon>
        <taxon>Annelida</taxon>
        <taxon>Polychaeta</taxon>
        <taxon>Sedentaria</taxon>
        <taxon>Canalipalpata</taxon>
        <taxon>Terebellida</taxon>
        <taxon>Terebelliformia</taxon>
        <taxon>Alvinellidae</taxon>
        <taxon>Paralvinella</taxon>
    </lineage>
</organism>
<name>A0AAD9N0X1_9ANNE</name>
<dbReference type="InterPro" id="IPR011604">
    <property type="entry name" value="PDDEXK-like_dom_sf"/>
</dbReference>
<evidence type="ECO:0000313" key="3">
    <source>
        <dbReference type="Proteomes" id="UP001208570"/>
    </source>
</evidence>
<accession>A0AAD9N0X1</accession>
<dbReference type="SUPFAM" id="SSF52980">
    <property type="entry name" value="Restriction endonuclease-like"/>
    <property type="match status" value="1"/>
</dbReference>
<dbReference type="GO" id="GO:0006281">
    <property type="term" value="P:DNA repair"/>
    <property type="evidence" value="ECO:0007669"/>
    <property type="project" value="UniProtKB-ARBA"/>
</dbReference>
<gene>
    <name evidence="2" type="ORF">LSH36_419g01013</name>
</gene>
<evidence type="ECO:0000259" key="1">
    <source>
        <dbReference type="Pfam" id="PF09588"/>
    </source>
</evidence>
<dbReference type="EMBL" id="JAODUP010000419">
    <property type="protein sequence ID" value="KAK2150174.1"/>
    <property type="molecule type" value="Genomic_DNA"/>
</dbReference>
<keyword evidence="3" id="KW-1185">Reference proteome</keyword>
<protein>
    <recommendedName>
        <fullName evidence="1">YqaJ viral recombinase domain-containing protein</fullName>
    </recommendedName>
</protein>
<sequence length="240" mass="26639">MSKLTPLSAETCLYKIPTDLVNQSKQNRSGASRISTDKEEKKLLDSLASYSHKPVGLSLFKEQYQLFCWKTTAELESLPQQLTSLYKEEYASMTLTELNSEVEEILYSIVVTDAEVKYVVKSTVNQAACTTWFQMHAGRITASRAHSILYTRHDHPSASLVKGICSDSCKPLHDATTTWGKEHKTDALSTYSNIGGHTKFHLSKMGLCLCKEVVVVVFISKFNINGASPDGLAYCDCHAS</sequence>
<proteinExistence type="predicted"/>
<dbReference type="InterPro" id="IPR019080">
    <property type="entry name" value="YqaJ_viral_recombinase"/>
</dbReference>
<reference evidence="2" key="1">
    <citation type="journal article" date="2023" name="Mol. Biol. Evol.">
        <title>Third-Generation Sequencing Reveals the Adaptive Role of the Epigenome in Three Deep-Sea Polychaetes.</title>
        <authorList>
            <person name="Perez M."/>
            <person name="Aroh O."/>
            <person name="Sun Y."/>
            <person name="Lan Y."/>
            <person name="Juniper S.K."/>
            <person name="Young C.R."/>
            <person name="Angers B."/>
            <person name="Qian P.Y."/>
        </authorList>
    </citation>
    <scope>NUCLEOTIDE SEQUENCE</scope>
    <source>
        <strain evidence="2">P08H-3</strain>
    </source>
</reference>
<comment type="caution">
    <text evidence="2">The sequence shown here is derived from an EMBL/GenBank/DDBJ whole genome shotgun (WGS) entry which is preliminary data.</text>
</comment>
<dbReference type="InterPro" id="IPR011335">
    <property type="entry name" value="Restrct_endonuc-II-like"/>
</dbReference>
<evidence type="ECO:0000313" key="2">
    <source>
        <dbReference type="EMBL" id="KAK2150174.1"/>
    </source>
</evidence>
<dbReference type="PANTHER" id="PTHR47526:SF3">
    <property type="entry name" value="PHD-TYPE DOMAIN-CONTAINING PROTEIN"/>
    <property type="match status" value="1"/>
</dbReference>
<feature type="domain" description="YqaJ viral recombinase" evidence="1">
    <location>
        <begin position="132"/>
        <end position="238"/>
    </location>
</feature>
<dbReference type="PANTHER" id="PTHR47526">
    <property type="entry name" value="ATP-DEPENDENT DNA HELICASE"/>
    <property type="match status" value="1"/>
</dbReference>
<dbReference type="Gene3D" id="3.90.320.10">
    <property type="match status" value="1"/>
</dbReference>
<dbReference type="Proteomes" id="UP001208570">
    <property type="component" value="Unassembled WGS sequence"/>
</dbReference>